<evidence type="ECO:0000313" key="2">
    <source>
        <dbReference type="Proteomes" id="UP000561726"/>
    </source>
</evidence>
<reference evidence="1 2" key="1">
    <citation type="submission" date="2020-08" db="EMBL/GenBank/DDBJ databases">
        <title>Sequencing the genomes of 1000 actinobacteria strains.</title>
        <authorList>
            <person name="Klenk H.-P."/>
        </authorList>
    </citation>
    <scope>NUCLEOTIDE SEQUENCE [LARGE SCALE GENOMIC DNA]</scope>
    <source>
        <strain evidence="1 2">DSM 21065</strain>
    </source>
</reference>
<dbReference type="Proteomes" id="UP000561726">
    <property type="component" value="Unassembled WGS sequence"/>
</dbReference>
<dbReference type="EMBL" id="JACHBQ010000001">
    <property type="protein sequence ID" value="MBB5640658.1"/>
    <property type="molecule type" value="Genomic_DNA"/>
</dbReference>
<dbReference type="RefSeq" id="WP_152602351.1">
    <property type="nucleotide sequence ID" value="NZ_JACHBQ010000001.1"/>
</dbReference>
<accession>A0A7W9E2Z0</accession>
<protein>
    <submittedName>
        <fullName evidence="1">Uncharacterized protein</fullName>
    </submittedName>
</protein>
<dbReference type="AlphaFoldDB" id="A0A7W9E2Z0"/>
<evidence type="ECO:0000313" key="1">
    <source>
        <dbReference type="EMBL" id="MBB5640658.1"/>
    </source>
</evidence>
<gene>
    <name evidence="1" type="ORF">BJ997_001206</name>
</gene>
<organism evidence="1 2">
    <name type="scientific">Cryobacterium roopkundense</name>
    <dbReference type="NCBI Taxonomy" id="1001240"/>
    <lineage>
        <taxon>Bacteria</taxon>
        <taxon>Bacillati</taxon>
        <taxon>Actinomycetota</taxon>
        <taxon>Actinomycetes</taxon>
        <taxon>Micrococcales</taxon>
        <taxon>Microbacteriaceae</taxon>
        <taxon>Cryobacterium</taxon>
    </lineage>
</organism>
<sequence length="161" mass="17474">MTDRSVPSGYVRDDAGLVAVLRAESWERPAADDVGVDLAAVDYVARLVDPEIPFHMNVVVTHVASSAPIEEASSLVIAAAYEQHPGALVIGCDSWIWAPFPARCIRFSYPAGDLSIVVTRWVFATGRHQIHLVASRSAEQYVLSDEFFNAIATSLIFSEAA</sequence>
<proteinExistence type="predicted"/>
<dbReference type="OrthoDB" id="5047149at2"/>
<comment type="caution">
    <text evidence="1">The sequence shown here is derived from an EMBL/GenBank/DDBJ whole genome shotgun (WGS) entry which is preliminary data.</text>
</comment>
<name>A0A7W9E2Z0_9MICO</name>